<dbReference type="Gene3D" id="3.40.640.10">
    <property type="entry name" value="Type I PLP-dependent aspartate aminotransferase-like (Major domain)"/>
    <property type="match status" value="1"/>
</dbReference>
<evidence type="ECO:0000313" key="3">
    <source>
        <dbReference type="Proteomes" id="UP001345219"/>
    </source>
</evidence>
<keyword evidence="3" id="KW-1185">Reference proteome</keyword>
<protein>
    <submittedName>
        <fullName evidence="2">Uncharacterized protein</fullName>
    </submittedName>
</protein>
<feature type="transmembrane region" description="Helical" evidence="1">
    <location>
        <begin position="115"/>
        <end position="136"/>
    </location>
</feature>
<evidence type="ECO:0000256" key="1">
    <source>
        <dbReference type="SAM" id="Phobius"/>
    </source>
</evidence>
<keyword evidence="1" id="KW-1133">Transmembrane helix</keyword>
<evidence type="ECO:0000313" key="2">
    <source>
        <dbReference type="EMBL" id="KAK4741635.1"/>
    </source>
</evidence>
<name>A0AAN7GAK9_9MYRT</name>
<sequence length="137" mass="14675">MSKGLIRADFGCWSAGSCDVHSFGSAGPKPEARVQEFASGSLDEDVSSVRLFVARGIELIVIPQESGSHPERIGAINLVCSSAEAAAAKCIFFSRVTFQFLKWGSIISLFLWKSLFLFLVVVAVVAACCLALKAIMD</sequence>
<reference evidence="2 3" key="1">
    <citation type="journal article" date="2023" name="Hortic Res">
        <title>Pangenome of water caltrop reveals structural variations and asymmetric subgenome divergence after allopolyploidization.</title>
        <authorList>
            <person name="Zhang X."/>
            <person name="Chen Y."/>
            <person name="Wang L."/>
            <person name="Yuan Y."/>
            <person name="Fang M."/>
            <person name="Shi L."/>
            <person name="Lu R."/>
            <person name="Comes H.P."/>
            <person name="Ma Y."/>
            <person name="Chen Y."/>
            <person name="Huang G."/>
            <person name="Zhou Y."/>
            <person name="Zheng Z."/>
            <person name="Qiu Y."/>
        </authorList>
    </citation>
    <scope>NUCLEOTIDE SEQUENCE [LARGE SCALE GENOMIC DNA]</scope>
    <source>
        <tissue evidence="2">Roots</tissue>
    </source>
</reference>
<keyword evidence="1" id="KW-0812">Transmembrane</keyword>
<dbReference type="EMBL" id="JAXIOK010000024">
    <property type="protein sequence ID" value="KAK4741635.1"/>
    <property type="molecule type" value="Genomic_DNA"/>
</dbReference>
<gene>
    <name evidence="2" type="ORF">SAY87_025223</name>
</gene>
<proteinExistence type="predicted"/>
<dbReference type="Proteomes" id="UP001345219">
    <property type="component" value="Chromosome 19"/>
</dbReference>
<dbReference type="InterPro" id="IPR015421">
    <property type="entry name" value="PyrdxlP-dep_Trfase_major"/>
</dbReference>
<accession>A0AAN7GAK9</accession>
<dbReference type="AlphaFoldDB" id="A0AAN7GAK9"/>
<keyword evidence="1" id="KW-0472">Membrane</keyword>
<organism evidence="2 3">
    <name type="scientific">Trapa incisa</name>
    <dbReference type="NCBI Taxonomy" id="236973"/>
    <lineage>
        <taxon>Eukaryota</taxon>
        <taxon>Viridiplantae</taxon>
        <taxon>Streptophyta</taxon>
        <taxon>Embryophyta</taxon>
        <taxon>Tracheophyta</taxon>
        <taxon>Spermatophyta</taxon>
        <taxon>Magnoliopsida</taxon>
        <taxon>eudicotyledons</taxon>
        <taxon>Gunneridae</taxon>
        <taxon>Pentapetalae</taxon>
        <taxon>rosids</taxon>
        <taxon>malvids</taxon>
        <taxon>Myrtales</taxon>
        <taxon>Lythraceae</taxon>
        <taxon>Trapa</taxon>
    </lineage>
</organism>
<comment type="caution">
    <text evidence="2">The sequence shown here is derived from an EMBL/GenBank/DDBJ whole genome shotgun (WGS) entry which is preliminary data.</text>
</comment>